<evidence type="ECO:0000313" key="1">
    <source>
        <dbReference type="EMBL" id="MBB5202592.1"/>
    </source>
</evidence>
<evidence type="ECO:0000313" key="2">
    <source>
        <dbReference type="Proteomes" id="UP000571084"/>
    </source>
</evidence>
<name>A0A840RZD4_9BURK</name>
<organism evidence="1 2">
    <name type="scientific">Glaciimonas immobilis</name>
    <dbReference type="NCBI Taxonomy" id="728004"/>
    <lineage>
        <taxon>Bacteria</taxon>
        <taxon>Pseudomonadati</taxon>
        <taxon>Pseudomonadota</taxon>
        <taxon>Betaproteobacteria</taxon>
        <taxon>Burkholderiales</taxon>
        <taxon>Oxalobacteraceae</taxon>
        <taxon>Glaciimonas</taxon>
    </lineage>
</organism>
<protein>
    <submittedName>
        <fullName evidence="1">Transposase</fullName>
    </submittedName>
</protein>
<comment type="caution">
    <text evidence="1">The sequence shown here is derived from an EMBL/GenBank/DDBJ whole genome shotgun (WGS) entry which is preliminary data.</text>
</comment>
<accession>A0A840RZD4</accession>
<keyword evidence="2" id="KW-1185">Reference proteome</keyword>
<dbReference type="Proteomes" id="UP000571084">
    <property type="component" value="Unassembled WGS sequence"/>
</dbReference>
<gene>
    <name evidence="1" type="ORF">HNR39_004460</name>
</gene>
<reference evidence="1 2" key="1">
    <citation type="submission" date="2020-08" db="EMBL/GenBank/DDBJ databases">
        <title>Genomic Encyclopedia of Type Strains, Phase IV (KMG-IV): sequencing the most valuable type-strain genomes for metagenomic binning, comparative biology and taxonomic classification.</title>
        <authorList>
            <person name="Goeker M."/>
        </authorList>
    </citation>
    <scope>NUCLEOTIDE SEQUENCE [LARGE SCALE GENOMIC DNA]</scope>
    <source>
        <strain evidence="1 2">DSM 23240</strain>
    </source>
</reference>
<sequence>MKMTTIGIDLAKNVFQVHGVDDHGNTVLRKKLDRVKMAEFFAQLQPCLIGMEACGSAHDWGRKLTAMGHTVKLMAP</sequence>
<proteinExistence type="predicted"/>
<dbReference type="EMBL" id="JACHHQ010000017">
    <property type="protein sequence ID" value="MBB5202592.1"/>
    <property type="molecule type" value="Genomic_DNA"/>
</dbReference>
<dbReference type="AlphaFoldDB" id="A0A840RZD4"/>